<evidence type="ECO:0000256" key="3">
    <source>
        <dbReference type="ARBA" id="ARBA00022989"/>
    </source>
</evidence>
<keyword evidence="4 5" id="KW-0472">Membrane</keyword>
<feature type="transmembrane region" description="Helical" evidence="5">
    <location>
        <begin position="27"/>
        <end position="44"/>
    </location>
</feature>
<evidence type="ECO:0000313" key="7">
    <source>
        <dbReference type="EMBL" id="BDD00937.1"/>
    </source>
</evidence>
<feature type="transmembrane region" description="Helical" evidence="5">
    <location>
        <begin position="354"/>
        <end position="373"/>
    </location>
</feature>
<dbReference type="CDD" id="cd17319">
    <property type="entry name" value="MFS_ExuT_GudP_like"/>
    <property type="match status" value="1"/>
</dbReference>
<feature type="transmembrane region" description="Helical" evidence="5">
    <location>
        <begin position="70"/>
        <end position="87"/>
    </location>
</feature>
<protein>
    <submittedName>
        <fullName evidence="7">Hexuronate transporter</fullName>
    </submittedName>
</protein>
<feature type="transmembrane region" description="Helical" evidence="5">
    <location>
        <begin position="414"/>
        <end position="438"/>
    </location>
</feature>
<feature type="transmembrane region" description="Helical" evidence="5">
    <location>
        <begin position="253"/>
        <end position="274"/>
    </location>
</feature>
<dbReference type="Pfam" id="PF07690">
    <property type="entry name" value="MFS_1"/>
    <property type="match status" value="1"/>
</dbReference>
<comment type="subcellular location">
    <subcellularLocation>
        <location evidence="1">Membrane</location>
        <topology evidence="1">Multi-pass membrane protein</topology>
    </subcellularLocation>
</comment>
<feature type="transmembrane region" description="Helical" evidence="5">
    <location>
        <begin position="190"/>
        <end position="207"/>
    </location>
</feature>
<dbReference type="SUPFAM" id="SSF103473">
    <property type="entry name" value="MFS general substrate transporter"/>
    <property type="match status" value="1"/>
</dbReference>
<keyword evidence="8" id="KW-1185">Reference proteome</keyword>
<dbReference type="Gene3D" id="1.20.1250.20">
    <property type="entry name" value="MFS general substrate transporter like domains"/>
    <property type="match status" value="2"/>
</dbReference>
<accession>A0ABN6LD25</accession>
<gene>
    <name evidence="7" type="primary">exuT_1</name>
    <name evidence="7" type="ORF">PEPS_32170</name>
</gene>
<keyword evidence="7" id="KW-0614">Plasmid</keyword>
<feature type="transmembrane region" description="Helical" evidence="5">
    <location>
        <begin position="294"/>
        <end position="315"/>
    </location>
</feature>
<evidence type="ECO:0000256" key="4">
    <source>
        <dbReference type="ARBA" id="ARBA00023136"/>
    </source>
</evidence>
<geneLocation type="plasmid" evidence="7 8">
    <name>pPP1</name>
</geneLocation>
<dbReference type="InterPro" id="IPR050382">
    <property type="entry name" value="MFS_Na/Anion_cotransporter"/>
</dbReference>
<dbReference type="Proteomes" id="UP001354989">
    <property type="component" value="Plasmid pPP1"/>
</dbReference>
<evidence type="ECO:0000259" key="6">
    <source>
        <dbReference type="PROSITE" id="PS50850"/>
    </source>
</evidence>
<dbReference type="RefSeq" id="WP_338398165.1">
    <property type="nucleotide sequence ID" value="NZ_AP025293.1"/>
</dbReference>
<dbReference type="PROSITE" id="PS50850">
    <property type="entry name" value="MFS"/>
    <property type="match status" value="1"/>
</dbReference>
<evidence type="ECO:0000313" key="8">
    <source>
        <dbReference type="Proteomes" id="UP001354989"/>
    </source>
</evidence>
<name>A0ABN6LD25_9BACT</name>
<keyword evidence="3 5" id="KW-1133">Transmembrane helix</keyword>
<dbReference type="InterPro" id="IPR011701">
    <property type="entry name" value="MFS"/>
</dbReference>
<feature type="domain" description="Major facilitator superfamily (MFS) profile" evidence="6">
    <location>
        <begin position="31"/>
        <end position="442"/>
    </location>
</feature>
<dbReference type="InterPro" id="IPR036259">
    <property type="entry name" value="MFS_trans_sf"/>
</dbReference>
<organism evidence="7 8">
    <name type="scientific">Persicobacter psychrovividus</name>
    <dbReference type="NCBI Taxonomy" id="387638"/>
    <lineage>
        <taxon>Bacteria</taxon>
        <taxon>Pseudomonadati</taxon>
        <taxon>Bacteroidota</taxon>
        <taxon>Cytophagia</taxon>
        <taxon>Cytophagales</taxon>
        <taxon>Persicobacteraceae</taxon>
        <taxon>Persicobacter</taxon>
    </lineage>
</organism>
<dbReference type="EMBL" id="AP025293">
    <property type="protein sequence ID" value="BDD00937.1"/>
    <property type="molecule type" value="Genomic_DNA"/>
</dbReference>
<dbReference type="PANTHER" id="PTHR11662">
    <property type="entry name" value="SOLUTE CARRIER FAMILY 17"/>
    <property type="match status" value="1"/>
</dbReference>
<evidence type="ECO:0000256" key="5">
    <source>
        <dbReference type="SAM" id="Phobius"/>
    </source>
</evidence>
<dbReference type="InterPro" id="IPR020846">
    <property type="entry name" value="MFS_dom"/>
</dbReference>
<keyword evidence="2 5" id="KW-0812">Transmembrane</keyword>
<feature type="transmembrane region" description="Helical" evidence="5">
    <location>
        <begin position="385"/>
        <end position="408"/>
    </location>
</feature>
<feature type="transmembrane region" description="Helical" evidence="5">
    <location>
        <begin position="327"/>
        <end position="348"/>
    </location>
</feature>
<reference evidence="7 8" key="1">
    <citation type="submission" date="2021-12" db="EMBL/GenBank/DDBJ databases">
        <title>Genome sequencing of bacteria with rrn-lacking chromosome and rrn-plasmid.</title>
        <authorList>
            <person name="Anda M."/>
            <person name="Iwasaki W."/>
        </authorList>
    </citation>
    <scope>NUCLEOTIDE SEQUENCE [LARGE SCALE GENOMIC DNA]</scope>
    <source>
        <strain evidence="7 8">NBRC 101262</strain>
        <plasmid evidence="7 8">pPP1</plasmid>
    </source>
</reference>
<evidence type="ECO:0000256" key="1">
    <source>
        <dbReference type="ARBA" id="ARBA00004141"/>
    </source>
</evidence>
<dbReference type="PANTHER" id="PTHR11662:SF285">
    <property type="entry name" value="HEXURONATE TRANSPORTER"/>
    <property type="match status" value="1"/>
</dbReference>
<sequence>MDVLEKERSQRKANIEVKEKGFKLPNLRWVIIGLIALATVINYIDRSALAMMFPGEKGIGKTLGLSKDDYALILNIFMVAYALGQTFSGKIFDKVGTRFGYVISIGIWSISSFCHTFARGIFSLSFFRSTLGFGEAGNWPGAAKSNAEWFPIKERAFAQGLFNAGASLGSVVAPPFIATLFVAFGWQTTFMIVGSLGMTWIIPWVLINKGTPTKHPWITKEECHYIKSGQSKADNDETAEAMPLLKILSYKQAWAVLVSRFFMEPIWWLFVGWMPIYLADTYGFDVKEIGAFAWIPYVGAAIGSVAGGYYSGLLIKKGKSTNVARKQTIVIGGLMMLAGLAAVLTLDLGKSPDLFVYIVAVVLFGFQFAIGNVQTLPSDLFSGKNVGSLAGFGGTIGVISVVLMNFLVPKLSAISYNYIFLMIAVFVPLGVGSIFYFARNIKPLQD</sequence>
<feature type="transmembrane region" description="Helical" evidence="5">
    <location>
        <begin position="99"/>
        <end position="118"/>
    </location>
</feature>
<evidence type="ECO:0000256" key="2">
    <source>
        <dbReference type="ARBA" id="ARBA00022692"/>
    </source>
</evidence>
<proteinExistence type="predicted"/>